<dbReference type="OMA" id="SGETGHC"/>
<comment type="subcellular location">
    <subcellularLocation>
        <location evidence="1">Cell membrane</location>
        <topology evidence="1">Lipid-anchor</topology>
        <topology evidence="1">GPI-anchor</topology>
    </subcellularLocation>
</comment>
<keyword evidence="5 10" id="KW-0472">Membrane</keyword>
<feature type="domain" description="Phytocyanin" evidence="12">
    <location>
        <begin position="22"/>
        <end position="124"/>
    </location>
</feature>
<dbReference type="GO" id="GO:0005886">
    <property type="term" value="C:plasma membrane"/>
    <property type="evidence" value="ECO:0007669"/>
    <property type="project" value="UniProtKB-SubCell"/>
</dbReference>
<dbReference type="FunFam" id="2.60.40.420:FF:000010">
    <property type="entry name" value="Early nodulin-like protein 1"/>
    <property type="match status" value="1"/>
</dbReference>
<evidence type="ECO:0000313" key="13">
    <source>
        <dbReference type="EMBL" id="KVI06477.1"/>
    </source>
</evidence>
<evidence type="ECO:0000313" key="14">
    <source>
        <dbReference type="Proteomes" id="UP000243975"/>
    </source>
</evidence>
<accession>A0A103YCC8</accession>
<dbReference type="PANTHER" id="PTHR33021">
    <property type="entry name" value="BLUE COPPER PROTEIN"/>
    <property type="match status" value="1"/>
</dbReference>
<organism evidence="13 14">
    <name type="scientific">Cynara cardunculus var. scolymus</name>
    <name type="common">Globe artichoke</name>
    <name type="synonym">Cynara scolymus</name>
    <dbReference type="NCBI Taxonomy" id="59895"/>
    <lineage>
        <taxon>Eukaryota</taxon>
        <taxon>Viridiplantae</taxon>
        <taxon>Streptophyta</taxon>
        <taxon>Embryophyta</taxon>
        <taxon>Tracheophyta</taxon>
        <taxon>Spermatophyta</taxon>
        <taxon>Magnoliopsida</taxon>
        <taxon>eudicotyledons</taxon>
        <taxon>Gunneridae</taxon>
        <taxon>Pentapetalae</taxon>
        <taxon>asterids</taxon>
        <taxon>campanulids</taxon>
        <taxon>Asterales</taxon>
        <taxon>Asteraceae</taxon>
        <taxon>Carduoideae</taxon>
        <taxon>Cardueae</taxon>
        <taxon>Carduinae</taxon>
        <taxon>Cynara</taxon>
    </lineage>
</organism>
<evidence type="ECO:0000256" key="10">
    <source>
        <dbReference type="SAM" id="Phobius"/>
    </source>
</evidence>
<protein>
    <recommendedName>
        <fullName evidence="12">Phytocyanin domain-containing protein</fullName>
    </recommendedName>
</protein>
<evidence type="ECO:0000256" key="6">
    <source>
        <dbReference type="ARBA" id="ARBA00023157"/>
    </source>
</evidence>
<dbReference type="SUPFAM" id="SSF49503">
    <property type="entry name" value="Cupredoxins"/>
    <property type="match status" value="1"/>
</dbReference>
<dbReference type="OrthoDB" id="959565at2759"/>
<keyword evidence="8" id="KW-0449">Lipoprotein</keyword>
<evidence type="ECO:0000256" key="4">
    <source>
        <dbReference type="ARBA" id="ARBA00022729"/>
    </source>
</evidence>
<dbReference type="InterPro" id="IPR003245">
    <property type="entry name" value="Phytocyanin_dom"/>
</dbReference>
<keyword evidence="3" id="KW-0336">GPI-anchor</keyword>
<keyword evidence="6" id="KW-1015">Disulfide bond</keyword>
<proteinExistence type="inferred from homology"/>
<dbReference type="PROSITE" id="PS51485">
    <property type="entry name" value="PHYTOCYANIN"/>
    <property type="match status" value="1"/>
</dbReference>
<dbReference type="Proteomes" id="UP000243975">
    <property type="component" value="Unassembled WGS sequence"/>
</dbReference>
<dbReference type="Gramene" id="KVI06477">
    <property type="protein sequence ID" value="KVI06477"/>
    <property type="gene ID" value="Ccrd_015168"/>
</dbReference>
<keyword evidence="4 11" id="KW-0732">Signal</keyword>
<dbReference type="PANTHER" id="PTHR33021:SF289">
    <property type="entry name" value="EARLY NODULIN-LIKE PROTEIN 5-RELATED"/>
    <property type="match status" value="1"/>
</dbReference>
<dbReference type="CDD" id="cd11019">
    <property type="entry name" value="OsENODL1_like"/>
    <property type="match status" value="1"/>
</dbReference>
<evidence type="ECO:0000256" key="11">
    <source>
        <dbReference type="SAM" id="SignalP"/>
    </source>
</evidence>
<evidence type="ECO:0000256" key="9">
    <source>
        <dbReference type="ARBA" id="ARBA00035011"/>
    </source>
</evidence>
<dbReference type="STRING" id="59895.A0A103YCC8"/>
<dbReference type="Pfam" id="PF02298">
    <property type="entry name" value="Cu_bind_like"/>
    <property type="match status" value="1"/>
</dbReference>
<feature type="signal peptide" evidence="11">
    <location>
        <begin position="1"/>
        <end position="21"/>
    </location>
</feature>
<keyword evidence="14" id="KW-1185">Reference proteome</keyword>
<comment type="caution">
    <text evidence="13">The sequence shown here is derived from an EMBL/GenBank/DDBJ whole genome shotgun (WGS) entry which is preliminary data.</text>
</comment>
<keyword evidence="10" id="KW-1133">Transmembrane helix</keyword>
<evidence type="ECO:0000259" key="12">
    <source>
        <dbReference type="PROSITE" id="PS51485"/>
    </source>
</evidence>
<evidence type="ECO:0000256" key="2">
    <source>
        <dbReference type="ARBA" id="ARBA00022475"/>
    </source>
</evidence>
<dbReference type="EMBL" id="LEKV01001823">
    <property type="protein sequence ID" value="KVI06477.1"/>
    <property type="molecule type" value="Genomic_DNA"/>
</dbReference>
<dbReference type="InterPro" id="IPR039391">
    <property type="entry name" value="Phytocyanin-like"/>
</dbReference>
<keyword evidence="10" id="KW-0812">Transmembrane</keyword>
<evidence type="ECO:0000256" key="3">
    <source>
        <dbReference type="ARBA" id="ARBA00022622"/>
    </source>
</evidence>
<gene>
    <name evidence="13" type="ORF">Ccrd_015168</name>
</gene>
<evidence type="ECO:0000256" key="8">
    <source>
        <dbReference type="ARBA" id="ARBA00023288"/>
    </source>
</evidence>
<dbReference type="InterPro" id="IPR008972">
    <property type="entry name" value="Cupredoxin"/>
</dbReference>
<comment type="similarity">
    <text evidence="9">Belongs to the early nodulin-like (ENODL) family.</text>
</comment>
<evidence type="ECO:0000256" key="1">
    <source>
        <dbReference type="ARBA" id="ARBA00004609"/>
    </source>
</evidence>
<sequence>MTQITILFISFALFSILKVQPIDFQVGGDKGWSIPPSNDTRLFDQWASKNRFNINDTLRFEYKKDSVLVVSKEEHEKCKSVHPVFFSNNGDTSFELDRSGFFYFISGVSGHCERGLKMIVKVLEPENVAAQSANQTASMKNGGMGLVKMSGDMYSQISVVIMGSVSLFMMLFV</sequence>
<name>A0A103YCC8_CYNCS</name>
<reference evidence="13 14" key="1">
    <citation type="journal article" date="2016" name="Sci. Rep.">
        <title>The genome sequence of the outbreeding globe artichoke constructed de novo incorporating a phase-aware low-pass sequencing strategy of F1 progeny.</title>
        <authorList>
            <person name="Scaglione D."/>
            <person name="Reyes-Chin-Wo S."/>
            <person name="Acquadro A."/>
            <person name="Froenicke L."/>
            <person name="Portis E."/>
            <person name="Beitel C."/>
            <person name="Tirone M."/>
            <person name="Mauro R."/>
            <person name="Lo Monaco A."/>
            <person name="Mauromicale G."/>
            <person name="Faccioli P."/>
            <person name="Cattivelli L."/>
            <person name="Rieseberg L."/>
            <person name="Michelmore R."/>
            <person name="Lanteri S."/>
        </authorList>
    </citation>
    <scope>NUCLEOTIDE SEQUENCE [LARGE SCALE GENOMIC DNA]</scope>
    <source>
        <strain evidence="13">2C</strain>
    </source>
</reference>
<keyword evidence="2" id="KW-1003">Cell membrane</keyword>
<feature type="transmembrane region" description="Helical" evidence="10">
    <location>
        <begin position="153"/>
        <end position="172"/>
    </location>
</feature>
<dbReference type="AlphaFoldDB" id="A0A103YCC8"/>
<evidence type="ECO:0000256" key="7">
    <source>
        <dbReference type="ARBA" id="ARBA00023180"/>
    </source>
</evidence>
<dbReference type="GO" id="GO:0009055">
    <property type="term" value="F:electron transfer activity"/>
    <property type="evidence" value="ECO:0007669"/>
    <property type="project" value="InterPro"/>
</dbReference>
<evidence type="ECO:0000256" key="5">
    <source>
        <dbReference type="ARBA" id="ARBA00023136"/>
    </source>
</evidence>
<dbReference type="GO" id="GO:0098552">
    <property type="term" value="C:side of membrane"/>
    <property type="evidence" value="ECO:0007669"/>
    <property type="project" value="UniProtKB-KW"/>
</dbReference>
<feature type="chain" id="PRO_5007119584" description="Phytocyanin domain-containing protein" evidence="11">
    <location>
        <begin position="22"/>
        <end position="173"/>
    </location>
</feature>
<keyword evidence="7" id="KW-0325">Glycoprotein</keyword>
<dbReference type="Gene3D" id="2.60.40.420">
    <property type="entry name" value="Cupredoxins - blue copper proteins"/>
    <property type="match status" value="1"/>
</dbReference>
<dbReference type="InterPro" id="IPR041846">
    <property type="entry name" value="ENL_dom"/>
</dbReference>